<evidence type="ECO:0000313" key="2">
    <source>
        <dbReference type="EMBL" id="TFB50309.1"/>
    </source>
</evidence>
<keyword evidence="1" id="KW-0732">Signal</keyword>
<gene>
    <name evidence="2" type="ORF">E3O23_09975</name>
</gene>
<dbReference type="RefSeq" id="WP_134490616.1">
    <property type="nucleotide sequence ID" value="NZ_SOEZ01000049.1"/>
</dbReference>
<sequence length="157" mass="16164">MPRRTQLSVISALIAALVVAPALPAAAVPPLHIPPAGAGTSLIADSDSPCGSFTMVTLDNQRTRVFTNKVGDVTAISTTGSLRVKLISDVTGRSIDLNVSGPLFIRGVADPILTGSMLLYAKGILAFVHGRAVITGGLADRAVITGARRDLCPILNP</sequence>
<name>A0A4R8UES1_9MICO</name>
<dbReference type="AlphaFoldDB" id="A0A4R8UES1"/>
<feature type="signal peptide" evidence="1">
    <location>
        <begin position="1"/>
        <end position="27"/>
    </location>
</feature>
<accession>A0A4R8UES1</accession>
<dbReference type="Proteomes" id="UP000297866">
    <property type="component" value="Unassembled WGS sequence"/>
</dbReference>
<proteinExistence type="predicted"/>
<reference evidence="2 3" key="1">
    <citation type="submission" date="2019-03" db="EMBL/GenBank/DDBJ databases">
        <title>Genomics of glacier-inhabiting Cryobacterium strains.</title>
        <authorList>
            <person name="Liu Q."/>
            <person name="Xin Y.-H."/>
        </authorList>
    </citation>
    <scope>NUCLEOTIDE SEQUENCE [LARGE SCALE GENOMIC DNA]</scope>
    <source>
        <strain evidence="2 3">Sr47</strain>
    </source>
</reference>
<organism evidence="2 3">
    <name type="scientific">Cryobacterium tagatosivorans</name>
    <dbReference type="NCBI Taxonomy" id="1259199"/>
    <lineage>
        <taxon>Bacteria</taxon>
        <taxon>Bacillati</taxon>
        <taxon>Actinomycetota</taxon>
        <taxon>Actinomycetes</taxon>
        <taxon>Micrococcales</taxon>
        <taxon>Microbacteriaceae</taxon>
        <taxon>Cryobacterium</taxon>
    </lineage>
</organism>
<evidence type="ECO:0000313" key="3">
    <source>
        <dbReference type="Proteomes" id="UP000297866"/>
    </source>
</evidence>
<keyword evidence="3" id="KW-1185">Reference proteome</keyword>
<dbReference type="OrthoDB" id="5244297at2"/>
<evidence type="ECO:0000256" key="1">
    <source>
        <dbReference type="SAM" id="SignalP"/>
    </source>
</evidence>
<dbReference type="EMBL" id="SOEZ01000049">
    <property type="protein sequence ID" value="TFB50309.1"/>
    <property type="molecule type" value="Genomic_DNA"/>
</dbReference>
<protein>
    <submittedName>
        <fullName evidence="2">Uncharacterized protein</fullName>
    </submittedName>
</protein>
<comment type="caution">
    <text evidence="2">The sequence shown here is derived from an EMBL/GenBank/DDBJ whole genome shotgun (WGS) entry which is preliminary data.</text>
</comment>
<feature type="chain" id="PRO_5020862388" evidence="1">
    <location>
        <begin position="28"/>
        <end position="157"/>
    </location>
</feature>